<dbReference type="SUPFAM" id="SSF48452">
    <property type="entry name" value="TPR-like"/>
    <property type="match status" value="1"/>
</dbReference>
<dbReference type="Gene3D" id="1.25.40.10">
    <property type="entry name" value="Tetratricopeptide repeat domain"/>
    <property type="match status" value="1"/>
</dbReference>
<protein>
    <recommendedName>
        <fullName evidence="3">Bacterial transcriptional activator domain-containing protein</fullName>
    </recommendedName>
</protein>
<proteinExistence type="predicted"/>
<dbReference type="AlphaFoldDB" id="A0A1D7YKB5"/>
<dbReference type="InterPro" id="IPR011990">
    <property type="entry name" value="TPR-like_helical_dom_sf"/>
</dbReference>
<organism evidence="1 2">
    <name type="scientific">Streptomyces fodineus</name>
    <dbReference type="NCBI Taxonomy" id="1904616"/>
    <lineage>
        <taxon>Bacteria</taxon>
        <taxon>Bacillati</taxon>
        <taxon>Actinomycetota</taxon>
        <taxon>Actinomycetes</taxon>
        <taxon>Kitasatosporales</taxon>
        <taxon>Streptomycetaceae</taxon>
        <taxon>Streptomyces</taxon>
    </lineage>
</organism>
<gene>
    <name evidence="1" type="ORF">BFF78_37780</name>
</gene>
<name>A0A1D7YKB5_9ACTN</name>
<dbReference type="RefSeq" id="WP_069782556.1">
    <property type="nucleotide sequence ID" value="NZ_CP017248.1"/>
</dbReference>
<dbReference type="KEGG" id="spun:BFF78_37780"/>
<dbReference type="Proteomes" id="UP000094960">
    <property type="component" value="Chromosome"/>
</dbReference>
<sequence>MRLDLADGPATTADVIAMGNLDARMEGLTGQATRGSLTGDGWGELVELTALRGHVLGRIDEAERAASLAEAFVDQAPNDPRSHVARARLATHFHRFPAALADLDAAAALGLDRRILDEERAALHQAVGRYDEALALHHNALLRRHDFSALSALRWLANLGA</sequence>
<evidence type="ECO:0008006" key="3">
    <source>
        <dbReference type="Google" id="ProtNLM"/>
    </source>
</evidence>
<accession>A0A1D7YKB5</accession>
<reference evidence="2" key="1">
    <citation type="submission" date="2016-09" db="EMBL/GenBank/DDBJ databases">
        <title>Streptomyces puniciscabiei strain:TW1S1 Genome sequencing and assembly.</title>
        <authorList>
            <person name="Kim M.-K."/>
            <person name="Kim S.B."/>
        </authorList>
    </citation>
    <scope>NUCLEOTIDE SEQUENCE [LARGE SCALE GENOMIC DNA]</scope>
    <source>
        <strain evidence="2">TW1S1</strain>
    </source>
</reference>
<dbReference type="EMBL" id="CP017248">
    <property type="protein sequence ID" value="AOR36043.1"/>
    <property type="molecule type" value="Genomic_DNA"/>
</dbReference>
<keyword evidence="2" id="KW-1185">Reference proteome</keyword>
<evidence type="ECO:0000313" key="2">
    <source>
        <dbReference type="Proteomes" id="UP000094960"/>
    </source>
</evidence>
<evidence type="ECO:0000313" key="1">
    <source>
        <dbReference type="EMBL" id="AOR36043.1"/>
    </source>
</evidence>